<feature type="region of interest" description="Disordered" evidence="1">
    <location>
        <begin position="1"/>
        <end position="43"/>
    </location>
</feature>
<feature type="compositionally biased region" description="Acidic residues" evidence="1">
    <location>
        <begin position="1"/>
        <end position="10"/>
    </location>
</feature>
<feature type="non-terminal residue" evidence="2">
    <location>
        <position position="234"/>
    </location>
</feature>
<feature type="compositionally biased region" description="Polar residues" evidence="1">
    <location>
        <begin position="19"/>
        <end position="29"/>
    </location>
</feature>
<dbReference type="GO" id="GO:0003676">
    <property type="term" value="F:nucleic acid binding"/>
    <property type="evidence" value="ECO:0007669"/>
    <property type="project" value="InterPro"/>
</dbReference>
<reference evidence="2" key="1">
    <citation type="submission" date="2015-11" db="EMBL/GenBank/DDBJ databases">
        <title>De novo transcriptome assembly of four potential Pierce s Disease insect vectors from Arizona vineyards.</title>
        <authorList>
            <person name="Tassone E.E."/>
        </authorList>
    </citation>
    <scope>NUCLEOTIDE SEQUENCE</scope>
</reference>
<organism evidence="2">
    <name type="scientific">Cuerna arida</name>
    <dbReference type="NCBI Taxonomy" id="1464854"/>
    <lineage>
        <taxon>Eukaryota</taxon>
        <taxon>Metazoa</taxon>
        <taxon>Ecdysozoa</taxon>
        <taxon>Arthropoda</taxon>
        <taxon>Hexapoda</taxon>
        <taxon>Insecta</taxon>
        <taxon>Pterygota</taxon>
        <taxon>Neoptera</taxon>
        <taxon>Paraneoptera</taxon>
        <taxon>Hemiptera</taxon>
        <taxon>Auchenorrhyncha</taxon>
        <taxon>Membracoidea</taxon>
        <taxon>Cicadellidae</taxon>
        <taxon>Cicadellinae</taxon>
        <taxon>Proconiini</taxon>
        <taxon>Cuerna</taxon>
    </lineage>
</organism>
<evidence type="ECO:0000256" key="1">
    <source>
        <dbReference type="SAM" id="MobiDB-lite"/>
    </source>
</evidence>
<feature type="non-terminal residue" evidence="2">
    <location>
        <position position="1"/>
    </location>
</feature>
<protein>
    <submittedName>
        <fullName evidence="2">Uncharacterized protein</fullName>
    </submittedName>
</protein>
<dbReference type="AlphaFoldDB" id="A0A1B6ESG5"/>
<name>A0A1B6ESG5_9HEMI</name>
<proteinExistence type="predicted"/>
<evidence type="ECO:0000313" key="2">
    <source>
        <dbReference type="EMBL" id="JAS40892.1"/>
    </source>
</evidence>
<sequence length="234" mass="26195">PESSENEEPDPQVGAEQGSECSLTVNGEVSRSETVDSEVAMDDKRPQTVPRYLCVLHVVTKGLSGPLLGSDVSDIVQLIFVVVDTVHNSVLSKQQFCIRPSTASPDINENIVPAADSKKHEIGGEKPLEHAIEHFDQYLGHLLHEQQNELSVTTGVGDQFVFVTDGQMPLRQCLQPLSWMKDFTLPPYYNRFIDLHKEVYRFCNRDKSVEEISDTKLGAMITARNWTVRDLLAM</sequence>
<accession>A0A1B6ESG5</accession>
<dbReference type="Gene3D" id="3.30.420.10">
    <property type="entry name" value="Ribonuclease H-like superfamily/Ribonuclease H"/>
    <property type="match status" value="1"/>
</dbReference>
<dbReference type="EMBL" id="GECZ01028877">
    <property type="protein sequence ID" value="JAS40892.1"/>
    <property type="molecule type" value="Transcribed_RNA"/>
</dbReference>
<gene>
    <name evidence="2" type="ORF">g.47712</name>
</gene>
<dbReference type="InterPro" id="IPR036397">
    <property type="entry name" value="RNaseH_sf"/>
</dbReference>